<evidence type="ECO:0000256" key="1">
    <source>
        <dbReference type="SAM" id="SignalP"/>
    </source>
</evidence>
<sequence>MLKHSMGLGVALALAAGAAPAQTPTIEALQASAKAYAGTDWPGTYTRLCIPTISAANRVVPTIDPAGYPTGDLPTPPGGVPPRANWYAPPAQIGDNLYFLGTRNHSTYALVSRRGDIILIDGNFEYATEDEIHKGLRFLGLDPKNVRYSIYAHAHADHDGGAHLTEAAIPGATLIYGEGDWPSVLARTGPHATRYGPQNDGTDGRFITLGDVSLQIVTMPGHTPGTLSFLFEFKDGGKRIRVAYPGGTAISFTNPDPAYYDGYIASARKFAQATAAYGATALLSNHTEFDNGYYRAHTAASLRALRDDDGRHKRHGHDRDGVDVPNRYLKDVPNPYFVGQREVLNYMGVVELCAMAAKLRATGGL</sequence>
<organism evidence="3 4">
    <name type="scientific">Aquincola agrisoli</name>
    <dbReference type="NCBI Taxonomy" id="3119538"/>
    <lineage>
        <taxon>Bacteria</taxon>
        <taxon>Pseudomonadati</taxon>
        <taxon>Pseudomonadota</taxon>
        <taxon>Betaproteobacteria</taxon>
        <taxon>Burkholderiales</taxon>
        <taxon>Sphaerotilaceae</taxon>
        <taxon>Aquincola</taxon>
    </lineage>
</organism>
<protein>
    <submittedName>
        <fullName evidence="3">MBL fold metallo-hydrolase</fullName>
    </submittedName>
</protein>
<comment type="caution">
    <text evidence="3">The sequence shown here is derived from an EMBL/GenBank/DDBJ whole genome shotgun (WGS) entry which is preliminary data.</text>
</comment>
<dbReference type="Proteomes" id="UP001336250">
    <property type="component" value="Unassembled WGS sequence"/>
</dbReference>
<dbReference type="RefSeq" id="WP_332288957.1">
    <property type="nucleotide sequence ID" value="NZ_JAZIBG010000020.1"/>
</dbReference>
<feature type="signal peptide" evidence="1">
    <location>
        <begin position="1"/>
        <end position="21"/>
    </location>
</feature>
<dbReference type="AlphaFoldDB" id="A0AAW9QB70"/>
<gene>
    <name evidence="3" type="ORF">V4F39_08860</name>
</gene>
<dbReference type="InterPro" id="IPR036866">
    <property type="entry name" value="RibonucZ/Hydroxyglut_hydro"/>
</dbReference>
<reference evidence="3 4" key="1">
    <citation type="submission" date="2024-02" db="EMBL/GenBank/DDBJ databases">
        <title>Genome sequence of Aquincola sp. MAHUQ-54.</title>
        <authorList>
            <person name="Huq M.A."/>
        </authorList>
    </citation>
    <scope>NUCLEOTIDE SEQUENCE [LARGE SCALE GENOMIC DNA]</scope>
    <source>
        <strain evidence="3 4">MAHUQ-54</strain>
    </source>
</reference>
<dbReference type="PANTHER" id="PTHR42951:SF22">
    <property type="entry name" value="METALLO BETA-LACTAMASE SUPERFAMILY LIPOPROTEIN"/>
    <property type="match status" value="1"/>
</dbReference>
<dbReference type="PANTHER" id="PTHR42951">
    <property type="entry name" value="METALLO-BETA-LACTAMASE DOMAIN-CONTAINING"/>
    <property type="match status" value="1"/>
</dbReference>
<dbReference type="EMBL" id="JAZIBG010000020">
    <property type="protein sequence ID" value="MEF7614017.1"/>
    <property type="molecule type" value="Genomic_DNA"/>
</dbReference>
<keyword evidence="1" id="KW-0732">Signal</keyword>
<evidence type="ECO:0000313" key="4">
    <source>
        <dbReference type="Proteomes" id="UP001336250"/>
    </source>
</evidence>
<dbReference type="SUPFAM" id="SSF56281">
    <property type="entry name" value="Metallo-hydrolase/oxidoreductase"/>
    <property type="match status" value="1"/>
</dbReference>
<evidence type="ECO:0000313" key="3">
    <source>
        <dbReference type="EMBL" id="MEF7614017.1"/>
    </source>
</evidence>
<accession>A0AAW9QB70</accession>
<feature type="chain" id="PRO_5043903318" evidence="1">
    <location>
        <begin position="22"/>
        <end position="365"/>
    </location>
</feature>
<evidence type="ECO:0000259" key="2">
    <source>
        <dbReference type="SMART" id="SM00849"/>
    </source>
</evidence>
<name>A0AAW9QB70_9BURK</name>
<keyword evidence="4" id="KW-1185">Reference proteome</keyword>
<dbReference type="Gene3D" id="3.60.15.10">
    <property type="entry name" value="Ribonuclease Z/Hydroxyacylglutathione hydrolase-like"/>
    <property type="match status" value="1"/>
</dbReference>
<dbReference type="SMART" id="SM00849">
    <property type="entry name" value="Lactamase_B"/>
    <property type="match status" value="1"/>
</dbReference>
<dbReference type="InterPro" id="IPR001279">
    <property type="entry name" value="Metallo-B-lactamas"/>
</dbReference>
<proteinExistence type="predicted"/>
<dbReference type="Pfam" id="PF00753">
    <property type="entry name" value="Lactamase_B"/>
    <property type="match status" value="1"/>
</dbReference>
<dbReference type="InterPro" id="IPR050855">
    <property type="entry name" value="NDM-1-like"/>
</dbReference>
<feature type="domain" description="Metallo-beta-lactamase" evidence="2">
    <location>
        <begin position="104"/>
        <end position="286"/>
    </location>
</feature>